<dbReference type="Proteomes" id="UP000077755">
    <property type="component" value="Chromosome 2"/>
</dbReference>
<dbReference type="Pfam" id="PF12023">
    <property type="entry name" value="DUF3511"/>
    <property type="match status" value="1"/>
</dbReference>
<protein>
    <recommendedName>
        <fullName evidence="3">DUF3511 domain-containing protein</fullName>
    </recommendedName>
</protein>
<reference evidence="1" key="2">
    <citation type="submission" date="2022-03" db="EMBL/GenBank/DDBJ databases">
        <title>Draft title - Genomic analysis of global carrot germplasm unveils the trajectory of domestication and the origin of high carotenoid orange carrot.</title>
        <authorList>
            <person name="Iorizzo M."/>
            <person name="Ellison S."/>
            <person name="Senalik D."/>
            <person name="Macko-Podgorni A."/>
            <person name="Grzebelus D."/>
            <person name="Bostan H."/>
            <person name="Rolling W."/>
            <person name="Curaba J."/>
            <person name="Simon P."/>
        </authorList>
    </citation>
    <scope>NUCLEOTIDE SEQUENCE</scope>
    <source>
        <tissue evidence="1">Leaf</tissue>
    </source>
</reference>
<dbReference type="PANTHER" id="PTHR33193">
    <property type="entry name" value="DOMAIN PROTEIN, PUTATIVE (DUF3511)-RELATED"/>
    <property type="match status" value="1"/>
</dbReference>
<organism evidence="1 2">
    <name type="scientific">Daucus carota subsp. sativus</name>
    <name type="common">Carrot</name>
    <dbReference type="NCBI Taxonomy" id="79200"/>
    <lineage>
        <taxon>Eukaryota</taxon>
        <taxon>Viridiplantae</taxon>
        <taxon>Streptophyta</taxon>
        <taxon>Embryophyta</taxon>
        <taxon>Tracheophyta</taxon>
        <taxon>Spermatophyta</taxon>
        <taxon>Magnoliopsida</taxon>
        <taxon>eudicotyledons</taxon>
        <taxon>Gunneridae</taxon>
        <taxon>Pentapetalae</taxon>
        <taxon>asterids</taxon>
        <taxon>campanulids</taxon>
        <taxon>Apiales</taxon>
        <taxon>Apiaceae</taxon>
        <taxon>Apioideae</taxon>
        <taxon>Scandiceae</taxon>
        <taxon>Daucinae</taxon>
        <taxon>Daucus</taxon>
        <taxon>Daucus sect. Daucus</taxon>
    </lineage>
</organism>
<keyword evidence="2" id="KW-1185">Reference proteome</keyword>
<accession>A0AAF1AKS3</accession>
<name>A0AAF1AKS3_DAUCS</name>
<sequence length="61" mass="7408">MANMSKKQSNRSISWFDSPDRDRKRRIATYKMYAKQGKVKTTFNEGIRWIKRKCSNLLHHY</sequence>
<evidence type="ECO:0008006" key="3">
    <source>
        <dbReference type="Google" id="ProtNLM"/>
    </source>
</evidence>
<proteinExistence type="predicted"/>
<dbReference type="AlphaFoldDB" id="A0AAF1AKS3"/>
<evidence type="ECO:0000313" key="2">
    <source>
        <dbReference type="Proteomes" id="UP000077755"/>
    </source>
</evidence>
<reference evidence="1" key="1">
    <citation type="journal article" date="2016" name="Nat. Genet.">
        <title>A high-quality carrot genome assembly provides new insights into carotenoid accumulation and asterid genome evolution.</title>
        <authorList>
            <person name="Iorizzo M."/>
            <person name="Ellison S."/>
            <person name="Senalik D."/>
            <person name="Zeng P."/>
            <person name="Satapoomin P."/>
            <person name="Huang J."/>
            <person name="Bowman M."/>
            <person name="Iovene M."/>
            <person name="Sanseverino W."/>
            <person name="Cavagnaro P."/>
            <person name="Yildiz M."/>
            <person name="Macko-Podgorni A."/>
            <person name="Moranska E."/>
            <person name="Grzebelus E."/>
            <person name="Grzebelus D."/>
            <person name="Ashrafi H."/>
            <person name="Zheng Z."/>
            <person name="Cheng S."/>
            <person name="Spooner D."/>
            <person name="Van Deynze A."/>
            <person name="Simon P."/>
        </authorList>
    </citation>
    <scope>NUCLEOTIDE SEQUENCE</scope>
    <source>
        <tissue evidence="1">Leaf</tissue>
    </source>
</reference>
<dbReference type="InterPro" id="IPR021899">
    <property type="entry name" value="DUF3511"/>
</dbReference>
<dbReference type="EMBL" id="CP093344">
    <property type="protein sequence ID" value="WOG86849.1"/>
    <property type="molecule type" value="Genomic_DNA"/>
</dbReference>
<dbReference type="PANTHER" id="PTHR33193:SF13">
    <property type="entry name" value="EXPRESSED PROTEIN"/>
    <property type="match status" value="1"/>
</dbReference>
<evidence type="ECO:0000313" key="1">
    <source>
        <dbReference type="EMBL" id="WOG86849.1"/>
    </source>
</evidence>
<gene>
    <name evidence="1" type="ORF">DCAR_0206068</name>
</gene>